<evidence type="ECO:0000259" key="1">
    <source>
        <dbReference type="Pfam" id="PF00497"/>
    </source>
</evidence>
<proteinExistence type="predicted"/>
<feature type="domain" description="Solute-binding protein family 3/N-terminal" evidence="1">
    <location>
        <begin position="5"/>
        <end position="203"/>
    </location>
</feature>
<dbReference type="Gene3D" id="3.40.190.10">
    <property type="entry name" value="Periplasmic binding protein-like II"/>
    <property type="match status" value="2"/>
</dbReference>
<dbReference type="AlphaFoldDB" id="A0A7I8VGU8"/>
<keyword evidence="3" id="KW-1185">Reference proteome</keyword>
<dbReference type="Pfam" id="PF00497">
    <property type="entry name" value="SBP_bac_3"/>
    <property type="match status" value="1"/>
</dbReference>
<sequence>MVKEILYNKADLSGPMLMTRERAKFLQFTSALFYDTASVLIRRDEREDYNITLATDLWKKRRYLAFGILKSGAESVFLKRLSRSSTAYRRLYSYLKKQSRMCTYYKTCLSKVITGIRTRRRGKRIGFAFILIRSKAEYEAFNIIRRSFDNKPQCDLTVTDSFLFKIPRGLAVRKNGEFSEKITQEIIQMAKDGVLANLYARWFIGLTCDNSLIYQEKVKERLLDDYFTEYSNSMGENVFDAFTNNTQKIRLSIRYILLWSSLIALTVNHYSLTII</sequence>
<protein>
    <submittedName>
        <fullName evidence="2">DgyrCDS3954</fullName>
    </submittedName>
</protein>
<name>A0A7I8VGU8_9ANNE</name>
<dbReference type="EMBL" id="CAJFCJ010000005">
    <property type="protein sequence ID" value="CAD5114922.1"/>
    <property type="molecule type" value="Genomic_DNA"/>
</dbReference>
<dbReference type="InterPro" id="IPR001638">
    <property type="entry name" value="Solute-binding_3/MltF_N"/>
</dbReference>
<accession>A0A7I8VGU8</accession>
<reference evidence="2 3" key="1">
    <citation type="submission" date="2020-08" db="EMBL/GenBank/DDBJ databases">
        <authorList>
            <person name="Hejnol A."/>
        </authorList>
    </citation>
    <scope>NUCLEOTIDE SEQUENCE [LARGE SCALE GENOMIC DNA]</scope>
</reference>
<dbReference type="Proteomes" id="UP000549394">
    <property type="component" value="Unassembled WGS sequence"/>
</dbReference>
<evidence type="ECO:0000313" key="3">
    <source>
        <dbReference type="Proteomes" id="UP000549394"/>
    </source>
</evidence>
<comment type="caution">
    <text evidence="2">The sequence shown here is derived from an EMBL/GenBank/DDBJ whole genome shotgun (WGS) entry which is preliminary data.</text>
</comment>
<gene>
    <name evidence="2" type="ORF">DGYR_LOCUS3722</name>
</gene>
<organism evidence="2 3">
    <name type="scientific">Dimorphilus gyrociliatus</name>
    <dbReference type="NCBI Taxonomy" id="2664684"/>
    <lineage>
        <taxon>Eukaryota</taxon>
        <taxon>Metazoa</taxon>
        <taxon>Spiralia</taxon>
        <taxon>Lophotrochozoa</taxon>
        <taxon>Annelida</taxon>
        <taxon>Polychaeta</taxon>
        <taxon>Polychaeta incertae sedis</taxon>
        <taxon>Dinophilidae</taxon>
        <taxon>Dimorphilus</taxon>
    </lineage>
</organism>
<dbReference type="SUPFAM" id="SSF53850">
    <property type="entry name" value="Periplasmic binding protein-like II"/>
    <property type="match status" value="1"/>
</dbReference>
<evidence type="ECO:0000313" key="2">
    <source>
        <dbReference type="EMBL" id="CAD5114922.1"/>
    </source>
</evidence>